<name>A0A3N0DNS2_9ACTN</name>
<dbReference type="SUPFAM" id="SSF46785">
    <property type="entry name" value="Winged helix' DNA-binding domain"/>
    <property type="match status" value="1"/>
</dbReference>
<dbReference type="InterPro" id="IPR036388">
    <property type="entry name" value="WH-like_DNA-bd_sf"/>
</dbReference>
<dbReference type="InterPro" id="IPR000835">
    <property type="entry name" value="HTH_MarR-typ"/>
</dbReference>
<dbReference type="Proteomes" id="UP000277094">
    <property type="component" value="Unassembled WGS sequence"/>
</dbReference>
<dbReference type="GO" id="GO:0006950">
    <property type="term" value="P:response to stress"/>
    <property type="evidence" value="ECO:0007669"/>
    <property type="project" value="TreeGrafter"/>
</dbReference>
<reference evidence="5 6" key="1">
    <citation type="submission" date="2018-11" db="EMBL/GenBank/DDBJ databases">
        <authorList>
            <person name="Li F."/>
        </authorList>
    </citation>
    <scope>NUCLEOTIDE SEQUENCE [LARGE SCALE GENOMIC DNA]</scope>
    <source>
        <strain evidence="5 6">KIS18-7</strain>
    </source>
</reference>
<gene>
    <name evidence="5" type="ORF">EFL95_17745</name>
</gene>
<dbReference type="InterPro" id="IPR036390">
    <property type="entry name" value="WH_DNA-bd_sf"/>
</dbReference>
<organism evidence="5 6">
    <name type="scientific">Nocardioides marmorisolisilvae</name>
    <dbReference type="NCBI Taxonomy" id="1542737"/>
    <lineage>
        <taxon>Bacteria</taxon>
        <taxon>Bacillati</taxon>
        <taxon>Actinomycetota</taxon>
        <taxon>Actinomycetes</taxon>
        <taxon>Propionibacteriales</taxon>
        <taxon>Nocardioidaceae</taxon>
        <taxon>Nocardioides</taxon>
    </lineage>
</organism>
<dbReference type="PANTHER" id="PTHR33164">
    <property type="entry name" value="TRANSCRIPTIONAL REGULATOR, MARR FAMILY"/>
    <property type="match status" value="1"/>
</dbReference>
<protein>
    <submittedName>
        <fullName evidence="5">MarR family transcriptional regulator</fullName>
    </submittedName>
</protein>
<dbReference type="OrthoDB" id="122135at2"/>
<dbReference type="Pfam" id="PF01047">
    <property type="entry name" value="MarR"/>
    <property type="match status" value="1"/>
</dbReference>
<dbReference type="GO" id="GO:0003677">
    <property type="term" value="F:DNA binding"/>
    <property type="evidence" value="ECO:0007669"/>
    <property type="project" value="UniProtKB-KW"/>
</dbReference>
<keyword evidence="6" id="KW-1185">Reference proteome</keyword>
<sequence>MMITMEAERDEAIRDLEHEIGKLLRRVRRGLTDRAALVDPSLNATAYPLLITLNEFGPHRAADLADLFALDKGAVSRVVHQLLELDLIERTPDPNDGRASILQMSAKGRQRLAELADQRREEFGAKLAGWDADNIHELARGLARFNLAISD</sequence>
<keyword evidence="1" id="KW-0805">Transcription regulation</keyword>
<feature type="domain" description="HTH marR-type" evidence="4">
    <location>
        <begin position="17"/>
        <end position="147"/>
    </location>
</feature>
<dbReference type="PANTHER" id="PTHR33164:SF57">
    <property type="entry name" value="MARR-FAMILY TRANSCRIPTIONAL REGULATOR"/>
    <property type="match status" value="1"/>
</dbReference>
<dbReference type="InterPro" id="IPR023187">
    <property type="entry name" value="Tscrpt_reg_MarR-type_CS"/>
</dbReference>
<dbReference type="GO" id="GO:0003700">
    <property type="term" value="F:DNA-binding transcription factor activity"/>
    <property type="evidence" value="ECO:0007669"/>
    <property type="project" value="InterPro"/>
</dbReference>
<evidence type="ECO:0000256" key="2">
    <source>
        <dbReference type="ARBA" id="ARBA00023125"/>
    </source>
</evidence>
<dbReference type="InterPro" id="IPR039422">
    <property type="entry name" value="MarR/SlyA-like"/>
</dbReference>
<proteinExistence type="predicted"/>
<comment type="caution">
    <text evidence="5">The sequence shown here is derived from an EMBL/GenBank/DDBJ whole genome shotgun (WGS) entry which is preliminary data.</text>
</comment>
<dbReference type="SMART" id="SM00347">
    <property type="entry name" value="HTH_MARR"/>
    <property type="match status" value="1"/>
</dbReference>
<accession>A0A3N0DNS2</accession>
<dbReference type="PROSITE" id="PS50995">
    <property type="entry name" value="HTH_MARR_2"/>
    <property type="match status" value="1"/>
</dbReference>
<evidence type="ECO:0000313" key="5">
    <source>
        <dbReference type="EMBL" id="RNL77305.1"/>
    </source>
</evidence>
<dbReference type="AlphaFoldDB" id="A0A3N0DNS2"/>
<dbReference type="Gene3D" id="1.10.10.10">
    <property type="entry name" value="Winged helix-like DNA-binding domain superfamily/Winged helix DNA-binding domain"/>
    <property type="match status" value="1"/>
</dbReference>
<dbReference type="EMBL" id="RJSG01000005">
    <property type="protein sequence ID" value="RNL77305.1"/>
    <property type="molecule type" value="Genomic_DNA"/>
</dbReference>
<dbReference type="RefSeq" id="WP_123235451.1">
    <property type="nucleotide sequence ID" value="NZ_RJSG01000005.1"/>
</dbReference>
<evidence type="ECO:0000256" key="1">
    <source>
        <dbReference type="ARBA" id="ARBA00023015"/>
    </source>
</evidence>
<evidence type="ECO:0000256" key="3">
    <source>
        <dbReference type="ARBA" id="ARBA00023163"/>
    </source>
</evidence>
<evidence type="ECO:0000313" key="6">
    <source>
        <dbReference type="Proteomes" id="UP000277094"/>
    </source>
</evidence>
<keyword evidence="3" id="KW-0804">Transcription</keyword>
<keyword evidence="2" id="KW-0238">DNA-binding</keyword>
<evidence type="ECO:0000259" key="4">
    <source>
        <dbReference type="PROSITE" id="PS50995"/>
    </source>
</evidence>
<dbReference type="PROSITE" id="PS01117">
    <property type="entry name" value="HTH_MARR_1"/>
    <property type="match status" value="1"/>
</dbReference>